<proteinExistence type="predicted"/>
<dbReference type="EMBL" id="PSZG01000001">
    <property type="protein sequence ID" value="RKO76046.1"/>
    <property type="molecule type" value="Genomic_DNA"/>
</dbReference>
<reference evidence="1" key="2">
    <citation type="submission" date="2012-03" db="EMBL/GenBank/DDBJ databases">
        <authorList>
            <person name="Koskinen P."/>
            <person name="Laine P."/>
            <person name="Niemi O."/>
            <person name="Nykyri J."/>
            <person name="Harjunpaa H."/>
            <person name="Auvinen P."/>
            <person name="Paulin L."/>
            <person name="Pirhonen M."/>
            <person name="Palva T."/>
            <person name="Holm L."/>
        </authorList>
    </citation>
    <scope>NUCLEOTIDE SEQUENCE</scope>
    <source>
        <strain evidence="1">SCC3193</strain>
    </source>
</reference>
<dbReference type="EMBL" id="CP003415">
    <property type="protein sequence ID" value="AFI90126.1"/>
    <property type="molecule type" value="Genomic_DNA"/>
</dbReference>
<evidence type="ECO:0000313" key="1">
    <source>
        <dbReference type="EMBL" id="AFI90126.1"/>
    </source>
</evidence>
<sequence>MDTVLTNRDGLEWKRMLELGYDWNGESWSRPEIGKLLWRQLMTCSPCQKMAPITLGIDRLFTRLSTH</sequence>
<reference evidence="2 4" key="3">
    <citation type="journal article" date="2018" name="BMC Genomics">
        <title>High genomic variability in the plant pathogenic bacterium Pectobacterium parmentieri deciphered from de novo assembled complete genomes.</title>
        <authorList>
            <person name="Zoledowska S."/>
            <person name="Motyka-Pomagruk A."/>
            <person name="Sledz W."/>
            <person name="Mengoni A."/>
            <person name="Lojkowska E."/>
        </authorList>
    </citation>
    <scope>NUCLEOTIDE SEQUENCE [LARGE SCALE GENOMIC DNA]</scope>
    <source>
        <strain evidence="2 4">IFB5626</strain>
    </source>
</reference>
<dbReference type="AlphaFoldDB" id="A0A0H3I869"/>
<evidence type="ECO:0000313" key="4">
    <source>
        <dbReference type="Proteomes" id="UP000269665"/>
    </source>
</evidence>
<dbReference type="Proteomes" id="UP000008044">
    <property type="component" value="Chromosome"/>
</dbReference>
<reference evidence="1 3" key="1">
    <citation type="journal article" date="2012" name="J. Bacteriol.">
        <title>Genome sequence of Pectobacterium sp. strain SCC3193.</title>
        <authorList>
            <person name="Koskinen J.P."/>
            <person name="Laine P."/>
            <person name="Niemi O."/>
            <person name="Nykyri J."/>
            <person name="Harjunpaa H."/>
            <person name="Auvinen P."/>
            <person name="Paulin L."/>
            <person name="Pirhonen M."/>
            <person name="Palva T."/>
            <person name="Holm L."/>
        </authorList>
    </citation>
    <scope>NUCLEOTIDE SEQUENCE [LARGE SCALE GENOMIC DNA]</scope>
    <source>
        <strain evidence="1 3">SCC3193</strain>
    </source>
</reference>
<dbReference type="HOGENOM" id="CLU_2808579_0_0_6"/>
<evidence type="ECO:0000313" key="3">
    <source>
        <dbReference type="Proteomes" id="UP000008044"/>
    </source>
</evidence>
<gene>
    <name evidence="1" type="ordered locus">W5S_2037</name>
    <name evidence="2" type="ORF">C5E00_04250</name>
</gene>
<evidence type="ECO:0000313" key="2">
    <source>
        <dbReference type="EMBL" id="RKO76046.1"/>
    </source>
</evidence>
<accession>A0A0H3I869</accession>
<name>A0A0H3I869_PECPM</name>
<dbReference type="KEGG" id="pec:W5S_2037"/>
<dbReference type="STRING" id="1905730.W5S_2037"/>
<protein>
    <submittedName>
        <fullName evidence="1">Uncharacterized protein</fullName>
    </submittedName>
</protein>
<organism evidence="1 3">
    <name type="scientific">Pectobacterium parmentieri</name>
    <dbReference type="NCBI Taxonomy" id="1905730"/>
    <lineage>
        <taxon>Bacteria</taxon>
        <taxon>Pseudomonadati</taxon>
        <taxon>Pseudomonadota</taxon>
        <taxon>Gammaproteobacteria</taxon>
        <taxon>Enterobacterales</taxon>
        <taxon>Pectobacteriaceae</taxon>
        <taxon>Pectobacterium</taxon>
    </lineage>
</organism>
<dbReference type="Proteomes" id="UP000269665">
    <property type="component" value="Unassembled WGS sequence"/>
</dbReference>